<accession>A0A7K0CFC8</accession>
<dbReference type="AlphaFoldDB" id="A0A7K0CFC8"/>
<protein>
    <submittedName>
        <fullName evidence="1">Uncharacterized protein</fullName>
    </submittedName>
</protein>
<dbReference type="Pfam" id="PF19586">
    <property type="entry name" value="DUF6093"/>
    <property type="match status" value="1"/>
</dbReference>
<comment type="caution">
    <text evidence="1">The sequence shown here is derived from an EMBL/GenBank/DDBJ whole genome shotgun (WGS) entry which is preliminary data.</text>
</comment>
<name>A0A7K0CFC8_9ACTN</name>
<evidence type="ECO:0000313" key="1">
    <source>
        <dbReference type="EMBL" id="MQY11454.1"/>
    </source>
</evidence>
<reference evidence="1 2" key="1">
    <citation type="submission" date="2019-10" db="EMBL/GenBank/DDBJ databases">
        <title>Streptomyces smaragdinus sp. nov. and Streptomyces fabii sp. nov., isolated from the gut of fungus growing-termite Macrotermes natalensis.</title>
        <authorList>
            <person name="Schwitalla J."/>
            <person name="Benndorf R."/>
            <person name="Martin K."/>
            <person name="De Beer W."/>
            <person name="Kaster A.-K."/>
            <person name="Vollmers J."/>
            <person name="Poulsen M."/>
            <person name="Beemelmanns C."/>
        </authorList>
    </citation>
    <scope>NUCLEOTIDE SEQUENCE [LARGE SCALE GENOMIC DNA]</scope>
    <source>
        <strain evidence="1 2">RB5</strain>
    </source>
</reference>
<evidence type="ECO:0000313" key="2">
    <source>
        <dbReference type="Proteomes" id="UP000466345"/>
    </source>
</evidence>
<dbReference type="InterPro" id="IPR046075">
    <property type="entry name" value="DUF6093"/>
</dbReference>
<dbReference type="Proteomes" id="UP000466345">
    <property type="component" value="Unassembled WGS sequence"/>
</dbReference>
<dbReference type="EMBL" id="WEGJ01000003">
    <property type="protein sequence ID" value="MQY11454.1"/>
    <property type="molecule type" value="Genomic_DNA"/>
</dbReference>
<organism evidence="1 2">
    <name type="scientific">Streptomyces smaragdinus</name>
    <dbReference type="NCBI Taxonomy" id="2585196"/>
    <lineage>
        <taxon>Bacteria</taxon>
        <taxon>Bacillati</taxon>
        <taxon>Actinomycetota</taxon>
        <taxon>Actinomycetes</taxon>
        <taxon>Kitasatosporales</taxon>
        <taxon>Streptomycetaceae</taxon>
        <taxon>Streptomyces</taxon>
    </lineage>
</organism>
<gene>
    <name evidence="1" type="ORF">SRB5_15720</name>
</gene>
<keyword evidence="2" id="KW-1185">Reference proteome</keyword>
<sequence>MIVTTSTDRFAAIRHLAETRVLTDTVKIYIPGTLDPDTWETLPDIVLWEGPGMVLPDRSPDMTVTVQDGQSTPVTETGRYRMFTPVAAPLATLEHTVTLTASADPAAVGRKWLVDSVERSSVPVLRLTWLTYDTTLNDGS</sequence>
<proteinExistence type="predicted"/>